<dbReference type="AlphaFoldDB" id="A0A7W8Z0X2"/>
<dbReference type="EMBL" id="JACHBR010000001">
    <property type="protein sequence ID" value="MBB5625411.1"/>
    <property type="molecule type" value="Genomic_DNA"/>
</dbReference>
<evidence type="ECO:0000313" key="2">
    <source>
        <dbReference type="Proteomes" id="UP000588112"/>
    </source>
</evidence>
<name>A0A7W8Z0X2_9ACTN</name>
<reference evidence="1 2" key="1">
    <citation type="submission" date="2020-08" db="EMBL/GenBank/DDBJ databases">
        <title>Sequencing the genomes of 1000 actinobacteria strains.</title>
        <authorList>
            <person name="Klenk H.-P."/>
        </authorList>
    </citation>
    <scope>NUCLEOTIDE SEQUENCE [LARGE SCALE GENOMIC DNA]</scope>
    <source>
        <strain evidence="1 2">DSM 45790</strain>
    </source>
</reference>
<gene>
    <name evidence="1" type="ORF">BJ981_001110</name>
</gene>
<keyword evidence="2" id="KW-1185">Reference proteome</keyword>
<organism evidence="1 2">
    <name type="scientific">Sphaerisporangium krabiense</name>
    <dbReference type="NCBI Taxonomy" id="763782"/>
    <lineage>
        <taxon>Bacteria</taxon>
        <taxon>Bacillati</taxon>
        <taxon>Actinomycetota</taxon>
        <taxon>Actinomycetes</taxon>
        <taxon>Streptosporangiales</taxon>
        <taxon>Streptosporangiaceae</taxon>
        <taxon>Sphaerisporangium</taxon>
    </lineage>
</organism>
<protein>
    <submittedName>
        <fullName evidence="1">Uncharacterized protein</fullName>
    </submittedName>
</protein>
<comment type="caution">
    <text evidence="1">The sequence shown here is derived from an EMBL/GenBank/DDBJ whole genome shotgun (WGS) entry which is preliminary data.</text>
</comment>
<sequence length="67" mass="7214">MGLDRSVKGVAETRVRPIVANAPLFRLLLTIFSICTGTHAPDVSEPCVNQRDAMAVWYLGLTGAEQG</sequence>
<proteinExistence type="predicted"/>
<evidence type="ECO:0000313" key="1">
    <source>
        <dbReference type="EMBL" id="MBB5625411.1"/>
    </source>
</evidence>
<accession>A0A7W8Z0X2</accession>
<dbReference type="Proteomes" id="UP000588112">
    <property type="component" value="Unassembled WGS sequence"/>
</dbReference>